<evidence type="ECO:0000313" key="2">
    <source>
        <dbReference type="EMBL" id="OLN88807.1"/>
    </source>
</evidence>
<keyword evidence="3" id="KW-1185">Reference proteome</keyword>
<organism evidence="2 3">
    <name type="scientific">Colletotrichum chlorophyti</name>
    <dbReference type="NCBI Taxonomy" id="708187"/>
    <lineage>
        <taxon>Eukaryota</taxon>
        <taxon>Fungi</taxon>
        <taxon>Dikarya</taxon>
        <taxon>Ascomycota</taxon>
        <taxon>Pezizomycotina</taxon>
        <taxon>Sordariomycetes</taxon>
        <taxon>Hypocreomycetidae</taxon>
        <taxon>Glomerellales</taxon>
        <taxon>Glomerellaceae</taxon>
        <taxon>Colletotrichum</taxon>
    </lineage>
</organism>
<gene>
    <name evidence="2" type="ORF">CCHL11_01928</name>
</gene>
<dbReference type="AlphaFoldDB" id="A0A1Q8RWE6"/>
<feature type="region of interest" description="Disordered" evidence="1">
    <location>
        <begin position="1"/>
        <end position="34"/>
    </location>
</feature>
<evidence type="ECO:0000256" key="1">
    <source>
        <dbReference type="SAM" id="MobiDB-lite"/>
    </source>
</evidence>
<dbReference type="Proteomes" id="UP000186583">
    <property type="component" value="Unassembled WGS sequence"/>
</dbReference>
<dbReference type="OrthoDB" id="4850251at2759"/>
<dbReference type="EMBL" id="MPGH01000087">
    <property type="protein sequence ID" value="OLN88807.1"/>
    <property type="molecule type" value="Genomic_DNA"/>
</dbReference>
<name>A0A1Q8RWE6_9PEZI</name>
<accession>A0A1Q8RWE6</accession>
<feature type="compositionally biased region" description="Gly residues" evidence="1">
    <location>
        <begin position="11"/>
        <end position="30"/>
    </location>
</feature>
<sequence length="92" mass="9769">MPLAERSIMGNGYGSGNGIRGGSSGGGGGNRRFDPDYGLNYGHSSYAAEHNDHRRANTARLSLSALDANEVRRGAYAHVFLDVKNSNKSEAL</sequence>
<comment type="caution">
    <text evidence="2">The sequence shown here is derived from an EMBL/GenBank/DDBJ whole genome shotgun (WGS) entry which is preliminary data.</text>
</comment>
<evidence type="ECO:0000313" key="3">
    <source>
        <dbReference type="Proteomes" id="UP000186583"/>
    </source>
</evidence>
<proteinExistence type="predicted"/>
<reference evidence="2 3" key="1">
    <citation type="submission" date="2016-11" db="EMBL/GenBank/DDBJ databases">
        <title>Draft Genome Assembly of Colletotrichum chlorophyti a pathogen of herbaceous plants.</title>
        <authorList>
            <person name="Gan P."/>
            <person name="Narusaka M."/>
            <person name="Tsushima A."/>
            <person name="Narusaka Y."/>
            <person name="Takano Y."/>
            <person name="Shirasu K."/>
        </authorList>
    </citation>
    <scope>NUCLEOTIDE SEQUENCE [LARGE SCALE GENOMIC DNA]</scope>
    <source>
        <strain evidence="2 3">NTL11</strain>
    </source>
</reference>
<protein>
    <submittedName>
        <fullName evidence="2">Uncharacterized protein</fullName>
    </submittedName>
</protein>